<dbReference type="RefSeq" id="XP_017996547.1">
    <property type="nucleotide sequence ID" value="XM_018144563.1"/>
</dbReference>
<organism evidence="1 2">
    <name type="scientific">Cyphellophora attinorum</name>
    <dbReference type="NCBI Taxonomy" id="1664694"/>
    <lineage>
        <taxon>Eukaryota</taxon>
        <taxon>Fungi</taxon>
        <taxon>Dikarya</taxon>
        <taxon>Ascomycota</taxon>
        <taxon>Pezizomycotina</taxon>
        <taxon>Eurotiomycetes</taxon>
        <taxon>Chaetothyriomycetidae</taxon>
        <taxon>Chaetothyriales</taxon>
        <taxon>Cyphellophoraceae</taxon>
        <taxon>Cyphellophora</taxon>
    </lineage>
</organism>
<name>A0A0N1GZM2_9EURO</name>
<dbReference type="VEuPathDB" id="FungiDB:AB675_4424"/>
<dbReference type="EMBL" id="LFJN01000030">
    <property type="protein sequence ID" value="KPI36584.1"/>
    <property type="molecule type" value="Genomic_DNA"/>
</dbReference>
<dbReference type="AlphaFoldDB" id="A0A0N1GZM2"/>
<proteinExistence type="predicted"/>
<dbReference type="GeneID" id="28736443"/>
<sequence>MAAALMQSDRREATAADGPASTSARCAIAIQECVREMNAAHATNKDSIHHPQAFEKAANEKNLSKSLMCDQSMKKRDACMDRLLEMLESSKLHDASKQAAPADQVSGAGLLHGCANAEKRNIELKAQLRAAYGRIQDLAYLYSEIEPLCIADTSTYPDTGVEEPGSANLSCVRHSQQIVKRNDNLAAHLAVANADVESAESRKNILDWSKRIERYKEGHRDGMKAQLDLIKQQESEREMQEFVAFFRQSTARWEKVQGKQPER</sequence>
<reference evidence="1 2" key="1">
    <citation type="submission" date="2015-06" db="EMBL/GenBank/DDBJ databases">
        <title>Draft genome of the ant-associated black yeast Phialophora attae CBS 131958.</title>
        <authorList>
            <person name="Moreno L.F."/>
            <person name="Stielow B.J."/>
            <person name="de Hoog S."/>
            <person name="Vicente V.A."/>
            <person name="Weiss V.A."/>
            <person name="de Vries M."/>
            <person name="Cruz L.M."/>
            <person name="Souza E.M."/>
        </authorList>
    </citation>
    <scope>NUCLEOTIDE SEQUENCE [LARGE SCALE GENOMIC DNA]</scope>
    <source>
        <strain evidence="1 2">CBS 131958</strain>
    </source>
</reference>
<protein>
    <submittedName>
        <fullName evidence="1">Uncharacterized protein</fullName>
    </submittedName>
</protein>
<gene>
    <name evidence="1" type="ORF">AB675_4424</name>
</gene>
<keyword evidence="2" id="KW-1185">Reference proteome</keyword>
<accession>A0A0N1GZM2</accession>
<evidence type="ECO:0000313" key="1">
    <source>
        <dbReference type="EMBL" id="KPI36584.1"/>
    </source>
</evidence>
<comment type="caution">
    <text evidence="1">The sequence shown here is derived from an EMBL/GenBank/DDBJ whole genome shotgun (WGS) entry which is preliminary data.</text>
</comment>
<evidence type="ECO:0000313" key="2">
    <source>
        <dbReference type="Proteomes" id="UP000038010"/>
    </source>
</evidence>
<dbReference type="Proteomes" id="UP000038010">
    <property type="component" value="Unassembled WGS sequence"/>
</dbReference>